<proteinExistence type="predicted"/>
<dbReference type="EMBL" id="JXQV01000003">
    <property type="protein sequence ID" value="KIQ05196.1"/>
    <property type="molecule type" value="Genomic_DNA"/>
</dbReference>
<sequence>MIDKQHKVVMVSTTRAFLADELDLDIGALQAEMLIDRLAEILGPVFYNQGLRDAHDAIRRRMEDAASDIDVLEKYVSIR</sequence>
<dbReference type="InterPro" id="IPR018680">
    <property type="entry name" value="DUF2164"/>
</dbReference>
<dbReference type="Pfam" id="PF09932">
    <property type="entry name" value="DUF2164"/>
    <property type="match status" value="1"/>
</dbReference>
<evidence type="ECO:0000313" key="2">
    <source>
        <dbReference type="Proteomes" id="UP000035017"/>
    </source>
</evidence>
<protein>
    <recommendedName>
        <fullName evidence="3">DUF2164 domain-containing protein</fullName>
    </recommendedName>
</protein>
<organism evidence="1 2">
    <name type="scientific">Agrobacterium tumefaciens</name>
    <dbReference type="NCBI Taxonomy" id="358"/>
    <lineage>
        <taxon>Bacteria</taxon>
        <taxon>Pseudomonadati</taxon>
        <taxon>Pseudomonadota</taxon>
        <taxon>Alphaproteobacteria</taxon>
        <taxon>Hyphomicrobiales</taxon>
        <taxon>Rhizobiaceae</taxon>
        <taxon>Rhizobium/Agrobacterium group</taxon>
        <taxon>Agrobacterium</taxon>
        <taxon>Agrobacterium tumefaciens complex</taxon>
    </lineage>
</organism>
<comment type="caution">
    <text evidence="1">The sequence shown here is derived from an EMBL/GenBank/DDBJ whole genome shotgun (WGS) entry which is preliminary data.</text>
</comment>
<dbReference type="OrthoDB" id="6629495at2"/>
<reference evidence="1 2" key="1">
    <citation type="submission" date="2014-12" db="EMBL/GenBank/DDBJ databases">
        <title>16Stimator: statistical estimation of ribosomal gene copy numbers from draft genome assemblies.</title>
        <authorList>
            <person name="Perisin M.A."/>
            <person name="Vetter M."/>
            <person name="Gilbert J.A."/>
            <person name="Bergelson J."/>
        </authorList>
    </citation>
    <scope>NUCLEOTIDE SEQUENCE [LARGE SCALE GENOMIC DNA]</scope>
    <source>
        <strain evidence="1 2">MEJ076</strain>
    </source>
</reference>
<dbReference type="AlphaFoldDB" id="A0A0D0KYW8"/>
<evidence type="ECO:0008006" key="3">
    <source>
        <dbReference type="Google" id="ProtNLM"/>
    </source>
</evidence>
<gene>
    <name evidence="1" type="ORF">RU07_02935</name>
</gene>
<name>A0A0D0KYW8_AGRTU</name>
<dbReference type="Proteomes" id="UP000035017">
    <property type="component" value="Unassembled WGS sequence"/>
</dbReference>
<accession>A0A0D0KYW8</accession>
<evidence type="ECO:0000313" key="1">
    <source>
        <dbReference type="EMBL" id="KIQ05196.1"/>
    </source>
</evidence>